<proteinExistence type="predicted"/>
<evidence type="ECO:0000313" key="2">
    <source>
        <dbReference type="EMBL" id="KAJ8369124.1"/>
    </source>
</evidence>
<sequence>MKGTVQYDGSSSEPFDIRSGVKQGCVLAPTLFGIFFALVLKHAFSTATEGIHLHTRSDGRLFNLARLRAKTKVRKALIRDMLFADDVAVVTHTQQELQSLMDRFSQACKDFGLTISLKKTNILGQDLEAPPVIAIDNYELDVVHQFTYLGSTISNNLSLDTEIDKRIGKAATTLARLTTRVWENPKLCQDQDGSVQRLRHQHTALRQRDVGNIRQAREKTEHFSPEAAQTALARPCSSHEDDLIPKAILYGALSSCKRDIGRPQLRYKDVCKRDMKAPEIDTEAWEDLAADRSRWRSTLTKQLKAGEESLLSAAKDKRARRKENCNSNSAESIHKCDLRGRDCHSRIGLFSHRRRCSSRADT</sequence>
<evidence type="ECO:0000313" key="3">
    <source>
        <dbReference type="Proteomes" id="UP001152622"/>
    </source>
</evidence>
<dbReference type="AlphaFoldDB" id="A0A9Q1J672"/>
<dbReference type="PROSITE" id="PS50878">
    <property type="entry name" value="RT_POL"/>
    <property type="match status" value="1"/>
</dbReference>
<dbReference type="InterPro" id="IPR000477">
    <property type="entry name" value="RT_dom"/>
</dbReference>
<dbReference type="Proteomes" id="UP001152622">
    <property type="component" value="Chromosome 3"/>
</dbReference>
<accession>A0A9Q1J672</accession>
<dbReference type="Pfam" id="PF00078">
    <property type="entry name" value="RVT_1"/>
    <property type="match status" value="1"/>
</dbReference>
<dbReference type="InterPro" id="IPR043502">
    <property type="entry name" value="DNA/RNA_pol_sf"/>
</dbReference>
<reference evidence="2" key="1">
    <citation type="journal article" date="2023" name="Science">
        <title>Genome structures resolve the early diversification of teleost fishes.</title>
        <authorList>
            <person name="Parey E."/>
            <person name="Louis A."/>
            <person name="Montfort J."/>
            <person name="Bouchez O."/>
            <person name="Roques C."/>
            <person name="Iampietro C."/>
            <person name="Lluch J."/>
            <person name="Castinel A."/>
            <person name="Donnadieu C."/>
            <person name="Desvignes T."/>
            <person name="Floi Bucao C."/>
            <person name="Jouanno E."/>
            <person name="Wen M."/>
            <person name="Mejri S."/>
            <person name="Dirks R."/>
            <person name="Jansen H."/>
            <person name="Henkel C."/>
            <person name="Chen W.J."/>
            <person name="Zahm M."/>
            <person name="Cabau C."/>
            <person name="Klopp C."/>
            <person name="Thompson A.W."/>
            <person name="Robinson-Rechavi M."/>
            <person name="Braasch I."/>
            <person name="Lecointre G."/>
            <person name="Bobe J."/>
            <person name="Postlethwait J.H."/>
            <person name="Berthelot C."/>
            <person name="Roest Crollius H."/>
            <person name="Guiguen Y."/>
        </authorList>
    </citation>
    <scope>NUCLEOTIDE SEQUENCE</scope>
    <source>
        <strain evidence="2">WJC10195</strain>
    </source>
</reference>
<dbReference type="OrthoDB" id="410381at2759"/>
<dbReference type="EMBL" id="JAINUF010000003">
    <property type="protein sequence ID" value="KAJ8369124.1"/>
    <property type="molecule type" value="Genomic_DNA"/>
</dbReference>
<feature type="domain" description="Reverse transcriptase" evidence="1">
    <location>
        <begin position="1"/>
        <end position="153"/>
    </location>
</feature>
<gene>
    <name evidence="2" type="ORF">SKAU_G00091520</name>
</gene>
<protein>
    <recommendedName>
        <fullName evidence="1">Reverse transcriptase domain-containing protein</fullName>
    </recommendedName>
</protein>
<dbReference type="SUPFAM" id="SSF56672">
    <property type="entry name" value="DNA/RNA polymerases"/>
    <property type="match status" value="1"/>
</dbReference>
<comment type="caution">
    <text evidence="2">The sequence shown here is derived from an EMBL/GenBank/DDBJ whole genome shotgun (WGS) entry which is preliminary data.</text>
</comment>
<dbReference type="PANTHER" id="PTHR47027">
    <property type="entry name" value="REVERSE TRANSCRIPTASE DOMAIN-CONTAINING PROTEIN"/>
    <property type="match status" value="1"/>
</dbReference>
<keyword evidence="3" id="KW-1185">Reference proteome</keyword>
<name>A0A9Q1J672_SYNKA</name>
<evidence type="ECO:0000259" key="1">
    <source>
        <dbReference type="PROSITE" id="PS50878"/>
    </source>
</evidence>
<organism evidence="2 3">
    <name type="scientific">Synaphobranchus kaupii</name>
    <name type="common">Kaup's arrowtooth eel</name>
    <dbReference type="NCBI Taxonomy" id="118154"/>
    <lineage>
        <taxon>Eukaryota</taxon>
        <taxon>Metazoa</taxon>
        <taxon>Chordata</taxon>
        <taxon>Craniata</taxon>
        <taxon>Vertebrata</taxon>
        <taxon>Euteleostomi</taxon>
        <taxon>Actinopterygii</taxon>
        <taxon>Neopterygii</taxon>
        <taxon>Teleostei</taxon>
        <taxon>Anguilliformes</taxon>
        <taxon>Synaphobranchidae</taxon>
        <taxon>Synaphobranchus</taxon>
    </lineage>
</organism>
<dbReference type="PANTHER" id="PTHR47027:SF20">
    <property type="entry name" value="REVERSE TRANSCRIPTASE-LIKE PROTEIN WITH RNA-DIRECTED DNA POLYMERASE DOMAIN"/>
    <property type="match status" value="1"/>
</dbReference>